<dbReference type="PANTHER" id="PTHR23150:SF19">
    <property type="entry name" value="FORMYLGLYCINE-GENERATING ENZYME"/>
    <property type="match status" value="1"/>
</dbReference>
<dbReference type="InterPro" id="IPR051043">
    <property type="entry name" value="Sulfatase_Mod_Factor_Kinase"/>
</dbReference>
<dbReference type="Pfam" id="PF03781">
    <property type="entry name" value="FGE-sulfatase"/>
    <property type="match status" value="1"/>
</dbReference>
<organism evidence="2 3">
    <name type="scientific">Belliella kenyensis</name>
    <dbReference type="NCBI Taxonomy" id="1472724"/>
    <lineage>
        <taxon>Bacteria</taxon>
        <taxon>Pseudomonadati</taxon>
        <taxon>Bacteroidota</taxon>
        <taxon>Cytophagia</taxon>
        <taxon>Cytophagales</taxon>
        <taxon>Cyclobacteriaceae</taxon>
        <taxon>Belliella</taxon>
    </lineage>
</organism>
<dbReference type="InterPro" id="IPR016187">
    <property type="entry name" value="CTDL_fold"/>
</dbReference>
<feature type="domain" description="Sulfatase-modifying factor enzyme-like" evidence="1">
    <location>
        <begin position="37"/>
        <end position="271"/>
    </location>
</feature>
<dbReference type="InterPro" id="IPR005532">
    <property type="entry name" value="SUMF_dom"/>
</dbReference>
<dbReference type="Proteomes" id="UP001595766">
    <property type="component" value="Unassembled WGS sequence"/>
</dbReference>
<dbReference type="RefSeq" id="WP_241291232.1">
    <property type="nucleotide sequence ID" value="NZ_JAKZGR010000001.1"/>
</dbReference>
<dbReference type="SUPFAM" id="SSF56436">
    <property type="entry name" value="C-type lectin-like"/>
    <property type="match status" value="1"/>
</dbReference>
<name>A0ABV8EIT5_9BACT</name>
<dbReference type="PANTHER" id="PTHR23150">
    <property type="entry name" value="SULFATASE MODIFYING FACTOR 1, 2"/>
    <property type="match status" value="1"/>
</dbReference>
<protein>
    <submittedName>
        <fullName evidence="2">Formylglycine-generating enzyme family protein</fullName>
    </submittedName>
</protein>
<comment type="caution">
    <text evidence="2">The sequence shown here is derived from an EMBL/GenBank/DDBJ whole genome shotgun (WGS) entry which is preliminary data.</text>
</comment>
<gene>
    <name evidence="2" type="ORF">ACFOUP_07270</name>
</gene>
<accession>A0ABV8EIT5</accession>
<proteinExistence type="predicted"/>
<dbReference type="InterPro" id="IPR042095">
    <property type="entry name" value="SUMF_sf"/>
</dbReference>
<dbReference type="Gene3D" id="3.90.1580.10">
    <property type="entry name" value="paralog of FGE (formylglycine-generating enzyme)"/>
    <property type="match status" value="1"/>
</dbReference>
<sequence>MLLGSFALIVCLFGFNNHQAPFEPYQQQIPNTDLKFSMMPIPAGTFVMGASVNEIGFQEDESPQREIHIDAFWMGAHEVTWDLFELFLDKNLEIGISTKPLTHQVDGLTRPSTPYLDMTFGMGKGSKPAVGMTQYGAIQFCRWLYLKTGVFYRLPTEAEWEYAARAGSSDSYFFGSDSDLMSEYAIYSHNSHKVTSTVGSKSPNPWGLYDILGNVMEWTGDFYANYVDDESQNKNPKVVSDQLYPQVLRGGHYESEVEDLRVARRFGSDPVWKQLDPQIPKSRWWFPEAPFVGMRVVRPLNTPSESEIQAYFDRIPPADF</sequence>
<evidence type="ECO:0000313" key="3">
    <source>
        <dbReference type="Proteomes" id="UP001595766"/>
    </source>
</evidence>
<evidence type="ECO:0000313" key="2">
    <source>
        <dbReference type="EMBL" id="MFC3976171.1"/>
    </source>
</evidence>
<evidence type="ECO:0000259" key="1">
    <source>
        <dbReference type="Pfam" id="PF03781"/>
    </source>
</evidence>
<keyword evidence="3" id="KW-1185">Reference proteome</keyword>
<dbReference type="EMBL" id="JBHSAV010000023">
    <property type="protein sequence ID" value="MFC3976171.1"/>
    <property type="molecule type" value="Genomic_DNA"/>
</dbReference>
<reference evidence="3" key="1">
    <citation type="journal article" date="2019" name="Int. J. Syst. Evol. Microbiol.">
        <title>The Global Catalogue of Microorganisms (GCM) 10K type strain sequencing project: providing services to taxonomists for standard genome sequencing and annotation.</title>
        <authorList>
            <consortium name="The Broad Institute Genomics Platform"/>
            <consortium name="The Broad Institute Genome Sequencing Center for Infectious Disease"/>
            <person name="Wu L."/>
            <person name="Ma J."/>
        </authorList>
    </citation>
    <scope>NUCLEOTIDE SEQUENCE [LARGE SCALE GENOMIC DNA]</scope>
    <source>
        <strain evidence="3">CECT 8551</strain>
    </source>
</reference>